<dbReference type="FunFam" id="1.50.10.10:FF:000028">
    <property type="entry name" value="Alpha-L-fucosidase 2"/>
    <property type="match status" value="1"/>
</dbReference>
<dbReference type="PANTHER" id="PTHR31084:SF0">
    <property type="entry name" value="ALPHA-L-FUCOSIDASE 2"/>
    <property type="match status" value="1"/>
</dbReference>
<dbReference type="HOGENOM" id="CLU_004617_2_2_9"/>
<proteinExistence type="predicted"/>
<dbReference type="SUPFAM" id="SSF48208">
    <property type="entry name" value="Six-hairpin glycosidases"/>
    <property type="match status" value="1"/>
</dbReference>
<reference evidence="4 5" key="2">
    <citation type="journal article" date="2013" name="Genome Announc.">
        <title>Genome Sequence of Growth-Improving Paenibacillus mucilaginosus Strain KNP414.</title>
        <authorList>
            <person name="Lu J.J."/>
            <person name="Wang J.F."/>
            <person name="Hu X.F."/>
        </authorList>
    </citation>
    <scope>NUCLEOTIDE SEQUENCE [LARGE SCALE GENOMIC DNA]</scope>
    <source>
        <strain evidence="4 5">KNP414</strain>
    </source>
</reference>
<accession>F8FGF7</accession>
<dbReference type="PIRSF" id="PIRSF007663">
    <property type="entry name" value="UCP007663"/>
    <property type="match status" value="1"/>
</dbReference>
<dbReference type="InterPro" id="IPR027414">
    <property type="entry name" value="GH95_N_dom"/>
</dbReference>
<dbReference type="EMBL" id="CP002869">
    <property type="protein sequence ID" value="AEI44617.1"/>
    <property type="molecule type" value="Genomic_DNA"/>
</dbReference>
<dbReference type="Proteomes" id="UP000006620">
    <property type="component" value="Chromosome"/>
</dbReference>
<feature type="domain" description="Alpha fucosidase A-like C-terminal" evidence="2">
    <location>
        <begin position="728"/>
        <end position="822"/>
    </location>
</feature>
<dbReference type="InterPro" id="IPR013780">
    <property type="entry name" value="Glyco_hydro_b"/>
</dbReference>
<dbReference type="InterPro" id="IPR016518">
    <property type="entry name" value="Alpha-L-fucosidase"/>
</dbReference>
<dbReference type="PATRIC" id="fig|1036673.3.peg.5662"/>
<feature type="domain" description="Glycosyl hydrolase family 95 N-terminal" evidence="1">
    <location>
        <begin position="33"/>
        <end position="281"/>
    </location>
</feature>
<dbReference type="KEGG" id="pms:KNP414_06093"/>
<evidence type="ECO:0000313" key="5">
    <source>
        <dbReference type="Proteomes" id="UP000006620"/>
    </source>
</evidence>
<sequence>MRSASDPGGICLCYDEEIKDPGSAGRGGFTMKLTYDKPARVWTEALPAGNGRLGAMVFGGVEHELLQLNEDTLWSGAPGDHNNPRAREVLPEVRRLALEGRYREADRLCKEMLGPYTQSYLPLGDLSLRFHHGDHAGDYERHLDVEGSILRTSYRIGAVTYTRELFVSHPDQVLVLRLTADRPGALSFTAKLDSALKHRTAADAGDLVLKGRAPAKVDPNYYRTDEPVRYAEGDAGGGMRFEARLRVQADGAELQVDGGALHVERATEVTLLLTAATSFNGYDKQPAEQGRDESRAAADDLRAASGLTYDELLQRHQDDYRALFGRVTLSLGASRAPEGMPTDRRIAEYGASDPGLAELLFHYGRYLLISSSREGTQPANLQGIWNKEVRAPWSSNYTLNINAQMNYWPAETCNLSECHEPLLGFIGRLAVNGAKTVSVNYGLRGWTAHHNSDIWAQSAPVGAYGHGDPVWAYWPMAGAWLSAHLWEHYAFCREEDYLREQAYPVMKEAALFCLDWLVEDADGFLVSSPSTSPEHRFVTAEGELAAVTAAATMDLALVHDLFTNCIEAARTLGTDVEFSAGLQDALDRLQPLQIGQYGQLQEWKRDFEDEDVHHRHVSHLYGVYPGRQLTAEDSPDLFQAARQSLERRGDAGTGWSLAWKICLWARFGDGNRAHRLIGNLLSLTSEYEAGGQRGQQGGVYPNLFDAHPPFQIDGNFGYTAGVAEMLVQSHTGVIRLLPALPDAWPDGEVSGLRARGGFEIGLSWQAGRLAEARVRSLAGGLCRLQAEGSFLLLGGEGEPLSAEAGDGGTAAFPTEAGRTYVLRPVTSGAAI</sequence>
<dbReference type="GO" id="GO:0004560">
    <property type="term" value="F:alpha-L-fucosidase activity"/>
    <property type="evidence" value="ECO:0007669"/>
    <property type="project" value="InterPro"/>
</dbReference>
<evidence type="ECO:0000259" key="2">
    <source>
        <dbReference type="Pfam" id="PF21307"/>
    </source>
</evidence>
<reference evidence="5" key="1">
    <citation type="submission" date="2011-06" db="EMBL/GenBank/DDBJ databases">
        <title>Complete genome sequence of Paenibacillus mucilaginosus KNP414.</title>
        <authorList>
            <person name="Wang J."/>
            <person name="Hu S."/>
            <person name="Hu X."/>
            <person name="Zhang B."/>
            <person name="Dong D."/>
            <person name="Zhang S."/>
            <person name="Zhao K."/>
            <person name="Wu D."/>
        </authorList>
    </citation>
    <scope>NUCLEOTIDE SEQUENCE [LARGE SCALE GENOMIC DNA]</scope>
    <source>
        <strain evidence="5">KNP414</strain>
    </source>
</reference>
<dbReference type="Gene3D" id="2.60.40.1180">
    <property type="entry name" value="Golgi alpha-mannosidase II"/>
    <property type="match status" value="1"/>
</dbReference>
<dbReference type="AlphaFoldDB" id="F8FGF7"/>
<evidence type="ECO:0000313" key="4">
    <source>
        <dbReference type="EMBL" id="AEI44617.1"/>
    </source>
</evidence>
<feature type="domain" description="Glycosyl hydrolase family 95 catalytic" evidence="3">
    <location>
        <begin position="308"/>
        <end position="726"/>
    </location>
</feature>
<dbReference type="InterPro" id="IPR008928">
    <property type="entry name" value="6-hairpin_glycosidase_sf"/>
</dbReference>
<protein>
    <submittedName>
        <fullName evidence="4">Alpha-L-fucosidase</fullName>
    </submittedName>
</protein>
<gene>
    <name evidence="4" type="ordered locus">KNP414_06093</name>
</gene>
<dbReference type="Pfam" id="PF21307">
    <property type="entry name" value="Glyco_hydro_95_C"/>
    <property type="match status" value="1"/>
</dbReference>
<dbReference type="Gene3D" id="2.70.98.50">
    <property type="entry name" value="putative glycoside hydrolase family protein from bacillus halodurans"/>
    <property type="match status" value="1"/>
</dbReference>
<dbReference type="Pfam" id="PF22124">
    <property type="entry name" value="Glyco_hydro_95_cat"/>
    <property type="match status" value="1"/>
</dbReference>
<dbReference type="Pfam" id="PF14498">
    <property type="entry name" value="Glyco_hyd_65N_2"/>
    <property type="match status" value="1"/>
</dbReference>
<dbReference type="InterPro" id="IPR049053">
    <property type="entry name" value="AFCA-like_C"/>
</dbReference>
<dbReference type="InterPro" id="IPR054363">
    <property type="entry name" value="GH95_cat"/>
</dbReference>
<dbReference type="GO" id="GO:0005975">
    <property type="term" value="P:carbohydrate metabolic process"/>
    <property type="evidence" value="ECO:0007669"/>
    <property type="project" value="InterPro"/>
</dbReference>
<evidence type="ECO:0000259" key="3">
    <source>
        <dbReference type="Pfam" id="PF22124"/>
    </source>
</evidence>
<dbReference type="PANTHER" id="PTHR31084">
    <property type="entry name" value="ALPHA-L-FUCOSIDASE 2"/>
    <property type="match status" value="1"/>
</dbReference>
<organism evidence="4 5">
    <name type="scientific">Paenibacillus mucilaginosus (strain KNP414)</name>
    <dbReference type="NCBI Taxonomy" id="1036673"/>
    <lineage>
        <taxon>Bacteria</taxon>
        <taxon>Bacillati</taxon>
        <taxon>Bacillota</taxon>
        <taxon>Bacilli</taxon>
        <taxon>Bacillales</taxon>
        <taxon>Paenibacillaceae</taxon>
        <taxon>Paenibacillus</taxon>
    </lineage>
</organism>
<name>F8FGF7_PAEMK</name>
<evidence type="ECO:0000259" key="1">
    <source>
        <dbReference type="Pfam" id="PF14498"/>
    </source>
</evidence>